<accession>A0AAD3SXG5</accession>
<dbReference type="AlphaFoldDB" id="A0AAD3SXG5"/>
<protein>
    <submittedName>
        <fullName evidence="1">Uncharacterized protein</fullName>
    </submittedName>
</protein>
<keyword evidence="2" id="KW-1185">Reference proteome</keyword>
<name>A0AAD3SXG5_NEPGR</name>
<evidence type="ECO:0000313" key="1">
    <source>
        <dbReference type="EMBL" id="GMH18686.1"/>
    </source>
</evidence>
<organism evidence="1 2">
    <name type="scientific">Nepenthes gracilis</name>
    <name type="common">Slender pitcher plant</name>
    <dbReference type="NCBI Taxonomy" id="150966"/>
    <lineage>
        <taxon>Eukaryota</taxon>
        <taxon>Viridiplantae</taxon>
        <taxon>Streptophyta</taxon>
        <taxon>Embryophyta</taxon>
        <taxon>Tracheophyta</taxon>
        <taxon>Spermatophyta</taxon>
        <taxon>Magnoliopsida</taxon>
        <taxon>eudicotyledons</taxon>
        <taxon>Gunneridae</taxon>
        <taxon>Pentapetalae</taxon>
        <taxon>Caryophyllales</taxon>
        <taxon>Nepenthaceae</taxon>
        <taxon>Nepenthes</taxon>
    </lineage>
</organism>
<sequence>MSAEEEGSYCRAWCKGGSLSQVVPLHQMQNDAFDCYKMHEMLHFVLNLCQKVATAATMVMLEGKGNGAGETQIQRWGRVQKNDLKLMRLDTKSTTDTFSDW</sequence>
<dbReference type="EMBL" id="BSYO01000019">
    <property type="protein sequence ID" value="GMH18686.1"/>
    <property type="molecule type" value="Genomic_DNA"/>
</dbReference>
<dbReference type="Proteomes" id="UP001279734">
    <property type="component" value="Unassembled WGS sequence"/>
</dbReference>
<evidence type="ECO:0000313" key="2">
    <source>
        <dbReference type="Proteomes" id="UP001279734"/>
    </source>
</evidence>
<gene>
    <name evidence="1" type="ORF">Nepgr_020527</name>
</gene>
<reference evidence="1" key="1">
    <citation type="submission" date="2023-05" db="EMBL/GenBank/DDBJ databases">
        <title>Nepenthes gracilis genome sequencing.</title>
        <authorList>
            <person name="Fukushima K."/>
        </authorList>
    </citation>
    <scope>NUCLEOTIDE SEQUENCE</scope>
    <source>
        <strain evidence="1">SING2019-196</strain>
    </source>
</reference>
<comment type="caution">
    <text evidence="1">The sequence shown here is derived from an EMBL/GenBank/DDBJ whole genome shotgun (WGS) entry which is preliminary data.</text>
</comment>
<proteinExistence type="predicted"/>